<protein>
    <submittedName>
        <fullName evidence="6">Alpha-1,2-mannosidase</fullName>
    </submittedName>
</protein>
<dbReference type="Gene3D" id="2.60.120.260">
    <property type="entry name" value="Galactose-binding domain-like"/>
    <property type="match status" value="1"/>
</dbReference>
<gene>
    <name evidence="6" type="ORF">JCM15548_12324</name>
</gene>
<evidence type="ECO:0000256" key="1">
    <source>
        <dbReference type="ARBA" id="ARBA00001913"/>
    </source>
</evidence>
<reference evidence="6 7" key="1">
    <citation type="journal article" date="2015" name="Microbes Environ.">
        <title>Distribution and evolution of nitrogen fixation genes in the phylum bacteroidetes.</title>
        <authorList>
            <person name="Inoue J."/>
            <person name="Oshima K."/>
            <person name="Suda W."/>
            <person name="Sakamoto M."/>
            <person name="Iino T."/>
            <person name="Noda S."/>
            <person name="Hongoh Y."/>
            <person name="Hattori M."/>
            <person name="Ohkuma M."/>
        </authorList>
    </citation>
    <scope>NUCLEOTIDE SEQUENCE [LARGE SCALE GENOMIC DNA]</scope>
    <source>
        <strain evidence="6">JCM 15548</strain>
    </source>
</reference>
<dbReference type="PANTHER" id="PTHR12143:SF39">
    <property type="entry name" value="SECRETED PROTEIN"/>
    <property type="match status" value="1"/>
</dbReference>
<evidence type="ECO:0000313" key="7">
    <source>
        <dbReference type="Proteomes" id="UP000032900"/>
    </source>
</evidence>
<dbReference type="Gene3D" id="2.70.98.10">
    <property type="match status" value="1"/>
</dbReference>
<dbReference type="EMBL" id="BAZW01000017">
    <property type="protein sequence ID" value="GAO30077.1"/>
    <property type="molecule type" value="Genomic_DNA"/>
</dbReference>
<evidence type="ECO:0000256" key="2">
    <source>
        <dbReference type="ARBA" id="ARBA00011245"/>
    </source>
</evidence>
<dbReference type="InterPro" id="IPR005887">
    <property type="entry name" value="GH92_a_mannosidase_put"/>
</dbReference>
<dbReference type="InterPro" id="IPR012939">
    <property type="entry name" value="Glyco_hydro_92"/>
</dbReference>
<dbReference type="InterPro" id="IPR008928">
    <property type="entry name" value="6-hairpin_glycosidase_sf"/>
</dbReference>
<dbReference type="PANTHER" id="PTHR12143">
    <property type="entry name" value="PEPTIDE N-GLYCANASE PNGASE -RELATED"/>
    <property type="match status" value="1"/>
</dbReference>
<comment type="caution">
    <text evidence="6">The sequence shown here is derived from an EMBL/GenBank/DDBJ whole genome shotgun (WGS) entry which is preliminary data.</text>
</comment>
<keyword evidence="3" id="KW-0106">Calcium</keyword>
<dbReference type="Gene3D" id="1.20.1050.60">
    <property type="entry name" value="alpha-1,2-mannosidase"/>
    <property type="match status" value="1"/>
</dbReference>
<dbReference type="Proteomes" id="UP000032900">
    <property type="component" value="Unassembled WGS sequence"/>
</dbReference>
<dbReference type="InterPro" id="IPR059177">
    <property type="entry name" value="GH29D-like_dom"/>
</dbReference>
<dbReference type="Pfam" id="PF07971">
    <property type="entry name" value="Glyco_hydro_92"/>
    <property type="match status" value="1"/>
</dbReference>
<dbReference type="Pfam" id="PF13290">
    <property type="entry name" value="CHB_HEX_C_1"/>
    <property type="match status" value="1"/>
</dbReference>
<dbReference type="GO" id="GO:0000224">
    <property type="term" value="F:peptide-N4-(N-acetyl-beta-glucosaminyl)asparagine amidase activity"/>
    <property type="evidence" value="ECO:0007669"/>
    <property type="project" value="TreeGrafter"/>
</dbReference>
<name>A0A0E9LWY1_9BACT</name>
<organism evidence="6 7">
    <name type="scientific">Geofilum rubicundum JCM 15548</name>
    <dbReference type="NCBI Taxonomy" id="1236989"/>
    <lineage>
        <taxon>Bacteria</taxon>
        <taxon>Pseudomonadati</taxon>
        <taxon>Bacteroidota</taxon>
        <taxon>Bacteroidia</taxon>
        <taxon>Marinilabiliales</taxon>
        <taxon>Marinilabiliaceae</taxon>
        <taxon>Geofilum</taxon>
    </lineage>
</organism>
<dbReference type="AlphaFoldDB" id="A0A0E9LWY1"/>
<dbReference type="GO" id="GO:0005975">
    <property type="term" value="P:carbohydrate metabolic process"/>
    <property type="evidence" value="ECO:0007669"/>
    <property type="project" value="InterPro"/>
</dbReference>
<evidence type="ECO:0000259" key="4">
    <source>
        <dbReference type="Pfam" id="PF07971"/>
    </source>
</evidence>
<comment type="subunit">
    <text evidence="2">Monomer.</text>
</comment>
<sequence>MVKVAISAVDVEGAIKNMEAEAPHWVFDDYKDQATDIWNEHLHKINIEGASEAQKRTFYTSLYHAQIAPNLYTDADGRYRGMDKAIHSVTPSHNMYTIFSLWDTFRATHPLFTIIEPERNNEFINTMLTQYQQHGTLPVWELMANETGTMIGYHSAPVIWDAFVKGQRDFDAELAFKAMKTSAMKDHIGLKDYKELGFIPMEREGNSVSKQVEYAYDDWCIAQMAKALGQEEDYQNYIHRAQNYRNVFDTSVGFLRGRRADGSWRTPFDPIESSILGSGDFTEGNSWHYTFFAPHDVTGLMDLMGGDVAFAAKIDEMFNQEAIVTNQNAHDISGLIGQYAQGNEPSHHVAYLYNFAGQPWKTQEKVALILDSLYTDQPDGISGNEDCGQLSAWYVFSAAGFYPVTPGSGDYIIGTPLFEQLSFNLDNGQQFTVKAKGRSKEALYIQSASLNGEPFNRSYIQHQEIMAGGVLEFTMGTSPNKTWASQPEARPVTTIPEEYRLAPIEERMVFAPYIHETTALFTQQKEIAIHCNTPGVSIHYNLNGTNVSENDPVYTGPFKISETKKVMARAFKEGMKPSELLSREFIRAHFNSGETYPSIQYNLAPSRPYDKAGEKALIDGYRASMDFHDGQWLGFNRNMEAIVNLGAPKKVEQVRLSFMRNVGSWILLPRTMTVYGSNNNQSFTKLGAITTTTLPQEHEGIISEFHFPVNASFQYFKISAEALPLLPDWHPGAGNRPWIFADEIIFEY</sequence>
<feature type="domain" description="GH29D-like beta-sandwich" evidence="5">
    <location>
        <begin position="521"/>
        <end position="580"/>
    </location>
</feature>
<accession>A0A0E9LWY1</accession>
<evidence type="ECO:0000259" key="5">
    <source>
        <dbReference type="Pfam" id="PF13290"/>
    </source>
</evidence>
<evidence type="ECO:0000313" key="6">
    <source>
        <dbReference type="EMBL" id="GAO30077.1"/>
    </source>
</evidence>
<dbReference type="GO" id="GO:0030246">
    <property type="term" value="F:carbohydrate binding"/>
    <property type="evidence" value="ECO:0007669"/>
    <property type="project" value="InterPro"/>
</dbReference>
<dbReference type="FunFam" id="3.30.2080.10:FF:000001">
    <property type="entry name" value="Alpha-1,2-mannosidase subfamily"/>
    <property type="match status" value="1"/>
</dbReference>
<dbReference type="InterPro" id="IPR050883">
    <property type="entry name" value="PNGase"/>
</dbReference>
<dbReference type="Gene3D" id="1.20.1610.10">
    <property type="entry name" value="alpha-1,2-mannosidases domains"/>
    <property type="match status" value="1"/>
</dbReference>
<dbReference type="InterPro" id="IPR014718">
    <property type="entry name" value="GH-type_carb-bd"/>
</dbReference>
<dbReference type="FunFam" id="1.20.1610.10:FF:000001">
    <property type="entry name" value="Putative alpha-1,2-mannosidase"/>
    <property type="match status" value="1"/>
</dbReference>
<feature type="domain" description="Glycosyl hydrolase family 92" evidence="4">
    <location>
        <begin position="14"/>
        <end position="476"/>
    </location>
</feature>
<dbReference type="SUPFAM" id="SSF48208">
    <property type="entry name" value="Six-hairpin glycosidases"/>
    <property type="match status" value="1"/>
</dbReference>
<comment type="cofactor">
    <cofactor evidence="1">
        <name>Ca(2+)</name>
        <dbReference type="ChEBI" id="CHEBI:29108"/>
    </cofactor>
</comment>
<proteinExistence type="predicted"/>
<dbReference type="GO" id="GO:0005829">
    <property type="term" value="C:cytosol"/>
    <property type="evidence" value="ECO:0007669"/>
    <property type="project" value="TreeGrafter"/>
</dbReference>
<dbReference type="GO" id="GO:0006516">
    <property type="term" value="P:glycoprotein catabolic process"/>
    <property type="evidence" value="ECO:0007669"/>
    <property type="project" value="TreeGrafter"/>
</dbReference>
<dbReference type="STRING" id="1236989.JCM15548_12324"/>
<dbReference type="NCBIfam" id="TIGR01180">
    <property type="entry name" value="aman2_put"/>
    <property type="match status" value="1"/>
</dbReference>
<dbReference type="FunFam" id="1.20.1050.60:FF:000001">
    <property type="entry name" value="Putative alpha-1,2-mannosidase"/>
    <property type="match status" value="1"/>
</dbReference>
<evidence type="ECO:0000256" key="3">
    <source>
        <dbReference type="ARBA" id="ARBA00022837"/>
    </source>
</evidence>
<keyword evidence="7" id="KW-1185">Reference proteome</keyword>